<comment type="caution">
    <text evidence="3">The sequence shown here is derived from an EMBL/GenBank/DDBJ whole genome shotgun (WGS) entry which is preliminary data.</text>
</comment>
<proteinExistence type="predicted"/>
<dbReference type="Proteomes" id="UP001634007">
    <property type="component" value="Unassembled WGS sequence"/>
</dbReference>
<feature type="region of interest" description="Disordered" evidence="1">
    <location>
        <begin position="175"/>
        <end position="317"/>
    </location>
</feature>
<feature type="compositionally biased region" description="Basic and acidic residues" evidence="1">
    <location>
        <begin position="272"/>
        <end position="289"/>
    </location>
</feature>
<sequence>MSFSRPLQYNWTVCPIPEQSVSLLVTVYKHARAAVQEVADRLRPGALLREFNVSAVLRFGLNCLVICCTCPLIIVSSFLAFSDSSSLFGSIPMELANRTPRADVPCGSTVDLDGGPKKASPGAGLLLSDKESRIRGELELDVERDLEEEIKDAIYRLALQLHRLYQHKMERLSRASQSAHCAGTERRGVEEKPVSEVNISIKMEGGTKVEITETKREAARDKPRPRPASATPKSNCRIPNSKNGTSVPRGKKFDWARSLRSGGGPGLVAKKGGGDDSRKSRAQSHDRRVARSNPRSEGCRSNVVDGGSARHKVNRRVDHKLLDMEMGWQS</sequence>
<reference evidence="3 4" key="1">
    <citation type="submission" date="2024-11" db="EMBL/GenBank/DDBJ databases">
        <title>Chromosome-level genome assembly of Eucalyptus globulus Labill. provides insights into its genome evolution.</title>
        <authorList>
            <person name="Li X."/>
        </authorList>
    </citation>
    <scope>NUCLEOTIDE SEQUENCE [LARGE SCALE GENOMIC DNA]</scope>
    <source>
        <strain evidence="3">CL2024</strain>
        <tissue evidence="3">Fresh tender leaves</tissue>
    </source>
</reference>
<organism evidence="3 4">
    <name type="scientific">Eucalyptus globulus</name>
    <name type="common">Tasmanian blue gum</name>
    <dbReference type="NCBI Taxonomy" id="34317"/>
    <lineage>
        <taxon>Eukaryota</taxon>
        <taxon>Viridiplantae</taxon>
        <taxon>Streptophyta</taxon>
        <taxon>Embryophyta</taxon>
        <taxon>Tracheophyta</taxon>
        <taxon>Spermatophyta</taxon>
        <taxon>Magnoliopsida</taxon>
        <taxon>eudicotyledons</taxon>
        <taxon>Gunneridae</taxon>
        <taxon>Pentapetalae</taxon>
        <taxon>rosids</taxon>
        <taxon>malvids</taxon>
        <taxon>Myrtales</taxon>
        <taxon>Myrtaceae</taxon>
        <taxon>Myrtoideae</taxon>
        <taxon>Eucalypteae</taxon>
        <taxon>Eucalyptus</taxon>
    </lineage>
</organism>
<feature type="compositionally biased region" description="Basic and acidic residues" evidence="1">
    <location>
        <begin position="205"/>
        <end position="224"/>
    </location>
</feature>
<feature type="transmembrane region" description="Helical" evidence="2">
    <location>
        <begin position="59"/>
        <end position="81"/>
    </location>
</feature>
<keyword evidence="2" id="KW-0812">Transmembrane</keyword>
<evidence type="ECO:0000256" key="2">
    <source>
        <dbReference type="SAM" id="Phobius"/>
    </source>
</evidence>
<protein>
    <submittedName>
        <fullName evidence="3">Uncharacterized protein</fullName>
    </submittedName>
</protein>
<dbReference type="EMBL" id="JBJKBG010000005">
    <property type="protein sequence ID" value="KAL3737892.1"/>
    <property type="molecule type" value="Genomic_DNA"/>
</dbReference>
<gene>
    <name evidence="3" type="ORF">ACJRO7_019420</name>
</gene>
<keyword evidence="2" id="KW-0472">Membrane</keyword>
<feature type="compositionally biased region" description="Basic and acidic residues" evidence="1">
    <location>
        <begin position="183"/>
        <end position="194"/>
    </location>
</feature>
<keyword evidence="4" id="KW-1185">Reference proteome</keyword>
<keyword evidence="2" id="KW-1133">Transmembrane helix</keyword>
<evidence type="ECO:0000313" key="3">
    <source>
        <dbReference type="EMBL" id="KAL3737892.1"/>
    </source>
</evidence>
<name>A0ABD3KFH4_EUCGL</name>
<feature type="compositionally biased region" description="Polar residues" evidence="1">
    <location>
        <begin position="231"/>
        <end position="246"/>
    </location>
</feature>
<accession>A0ABD3KFH4</accession>
<evidence type="ECO:0000256" key="1">
    <source>
        <dbReference type="SAM" id="MobiDB-lite"/>
    </source>
</evidence>
<evidence type="ECO:0000313" key="4">
    <source>
        <dbReference type="Proteomes" id="UP001634007"/>
    </source>
</evidence>
<dbReference type="AlphaFoldDB" id="A0ABD3KFH4"/>